<dbReference type="RefSeq" id="WP_096496246.1">
    <property type="nucleotide sequence ID" value="NZ_CP023445.1"/>
</dbReference>
<dbReference type="Pfam" id="PF04539">
    <property type="entry name" value="Sigma70_r3"/>
    <property type="match status" value="1"/>
</dbReference>
<dbReference type="CDD" id="cd06171">
    <property type="entry name" value="Sigma70_r4"/>
    <property type="match status" value="1"/>
</dbReference>
<evidence type="ECO:0000256" key="1">
    <source>
        <dbReference type="ARBA" id="ARBA00023015"/>
    </source>
</evidence>
<keyword evidence="2" id="KW-0731">Sigma factor</keyword>
<feature type="domain" description="RNA polymerase sigma-70 region 2" evidence="6">
    <location>
        <begin position="31"/>
        <end position="100"/>
    </location>
</feature>
<evidence type="ECO:0000259" key="6">
    <source>
        <dbReference type="Pfam" id="PF04542"/>
    </source>
</evidence>
<dbReference type="GO" id="GO:0016987">
    <property type="term" value="F:sigma factor activity"/>
    <property type="evidence" value="ECO:0007669"/>
    <property type="project" value="UniProtKB-KW"/>
</dbReference>
<evidence type="ECO:0000313" key="8">
    <source>
        <dbReference type="EMBL" id="ATE56455.1"/>
    </source>
</evidence>
<dbReference type="InterPro" id="IPR014322">
    <property type="entry name" value="RNA_pol_sigma-B/F/G"/>
</dbReference>
<dbReference type="InterPro" id="IPR013325">
    <property type="entry name" value="RNA_pol_sigma_r2"/>
</dbReference>
<dbReference type="InterPro" id="IPR013324">
    <property type="entry name" value="RNA_pol_sigma_r3/r4-like"/>
</dbReference>
<keyword evidence="9" id="KW-1185">Reference proteome</keyword>
<dbReference type="InterPro" id="IPR036388">
    <property type="entry name" value="WH-like_DNA-bd_sf"/>
</dbReference>
<keyword evidence="1" id="KW-0805">Transcription regulation</keyword>
<evidence type="ECO:0000259" key="7">
    <source>
        <dbReference type="Pfam" id="PF04545"/>
    </source>
</evidence>
<name>A0A290ZBS7_9PSEU</name>
<dbReference type="Proteomes" id="UP000218505">
    <property type="component" value="Chromosome"/>
</dbReference>
<sequence length="243" mass="27626">MSAVVDFQPLFRELAEAQSRAERRQELRDQLVTEYLPIAWHIADRFAERGESVEDLRQVAAVGLIHAVDRFDVQRGIDFLAFAVPTITGEVRRHLRDQGWAVRVPRRLKELCLAIDAARVELARASGRTPTPSEVARHLNLSLAEVYEGLHATSANHMVSLEEVDSDHRLGVDDPALEVVELHHALDPMLRGLPKRERRIVLLRFFKNMTQSQIADSVGVSQMHVSRLLSRSLARLRDLLDER</sequence>
<accession>A0A290ZBS7</accession>
<keyword evidence="3" id="KW-0238">DNA-binding</keyword>
<dbReference type="NCBIfam" id="TIGR02937">
    <property type="entry name" value="sigma70-ECF"/>
    <property type="match status" value="1"/>
</dbReference>
<dbReference type="InterPro" id="IPR000943">
    <property type="entry name" value="RNA_pol_sigma70"/>
</dbReference>
<dbReference type="GO" id="GO:0006352">
    <property type="term" value="P:DNA-templated transcription initiation"/>
    <property type="evidence" value="ECO:0007669"/>
    <property type="project" value="InterPro"/>
</dbReference>
<dbReference type="EMBL" id="CP023445">
    <property type="protein sequence ID" value="ATE56455.1"/>
    <property type="molecule type" value="Genomic_DNA"/>
</dbReference>
<evidence type="ECO:0000256" key="4">
    <source>
        <dbReference type="ARBA" id="ARBA00023163"/>
    </source>
</evidence>
<dbReference type="PRINTS" id="PR00046">
    <property type="entry name" value="SIGMA70FCT"/>
</dbReference>
<organism evidence="8 9">
    <name type="scientific">Actinosynnema pretiosum</name>
    <dbReference type="NCBI Taxonomy" id="42197"/>
    <lineage>
        <taxon>Bacteria</taxon>
        <taxon>Bacillati</taxon>
        <taxon>Actinomycetota</taxon>
        <taxon>Actinomycetes</taxon>
        <taxon>Pseudonocardiales</taxon>
        <taxon>Pseudonocardiaceae</taxon>
        <taxon>Actinosynnema</taxon>
    </lineage>
</organism>
<evidence type="ECO:0000256" key="3">
    <source>
        <dbReference type="ARBA" id="ARBA00023125"/>
    </source>
</evidence>
<reference evidence="8" key="1">
    <citation type="submission" date="2017-09" db="EMBL/GenBank/DDBJ databases">
        <title>Complete Genome Sequence of ansamitocin-producing Bacterium Actinosynnema pretiosum X47.</title>
        <authorList>
            <person name="Cao G."/>
            <person name="Zong G."/>
            <person name="Zhong C."/>
            <person name="Fu J."/>
        </authorList>
    </citation>
    <scope>NUCLEOTIDE SEQUENCE [LARGE SCALE GENOMIC DNA]</scope>
    <source>
        <strain evidence="8">X47</strain>
    </source>
</reference>
<dbReference type="GO" id="GO:0003677">
    <property type="term" value="F:DNA binding"/>
    <property type="evidence" value="ECO:0007669"/>
    <property type="project" value="UniProtKB-KW"/>
</dbReference>
<dbReference type="Pfam" id="PF04545">
    <property type="entry name" value="Sigma70_r4"/>
    <property type="match status" value="1"/>
</dbReference>
<feature type="domain" description="RNA polymerase sigma-70 region 3" evidence="5">
    <location>
        <begin position="114"/>
        <end position="168"/>
    </location>
</feature>
<dbReference type="Gene3D" id="1.20.120.1810">
    <property type="match status" value="1"/>
</dbReference>
<dbReference type="InterPro" id="IPR014284">
    <property type="entry name" value="RNA_pol_sigma-70_dom"/>
</dbReference>
<dbReference type="AlphaFoldDB" id="A0A290ZBS7"/>
<dbReference type="Gene3D" id="1.10.10.10">
    <property type="entry name" value="Winged helix-like DNA-binding domain superfamily/Winged helix DNA-binding domain"/>
    <property type="match status" value="2"/>
</dbReference>
<dbReference type="PANTHER" id="PTHR30385">
    <property type="entry name" value="SIGMA FACTOR F FLAGELLAR"/>
    <property type="match status" value="1"/>
</dbReference>
<proteinExistence type="predicted"/>
<dbReference type="SUPFAM" id="SSF88946">
    <property type="entry name" value="Sigma2 domain of RNA polymerase sigma factors"/>
    <property type="match status" value="1"/>
</dbReference>
<protein>
    <submittedName>
        <fullName evidence="8">B/F/G family RNA polymerase sigma-70 factor</fullName>
    </submittedName>
</protein>
<gene>
    <name evidence="8" type="ORF">CNX65_26885</name>
</gene>
<evidence type="ECO:0000313" key="9">
    <source>
        <dbReference type="Proteomes" id="UP000218505"/>
    </source>
</evidence>
<feature type="domain" description="RNA polymerase sigma-70 region 4" evidence="7">
    <location>
        <begin position="190"/>
        <end position="237"/>
    </location>
</feature>
<dbReference type="SUPFAM" id="SSF88659">
    <property type="entry name" value="Sigma3 and sigma4 domains of RNA polymerase sigma factors"/>
    <property type="match status" value="2"/>
</dbReference>
<dbReference type="InterPro" id="IPR007630">
    <property type="entry name" value="RNA_pol_sigma70_r4"/>
</dbReference>
<evidence type="ECO:0000256" key="2">
    <source>
        <dbReference type="ARBA" id="ARBA00023082"/>
    </source>
</evidence>
<dbReference type="InterPro" id="IPR007627">
    <property type="entry name" value="RNA_pol_sigma70_r2"/>
</dbReference>
<keyword evidence="4" id="KW-0804">Transcription</keyword>
<dbReference type="InterPro" id="IPR007624">
    <property type="entry name" value="RNA_pol_sigma70_r3"/>
</dbReference>
<dbReference type="NCBIfam" id="TIGR02980">
    <property type="entry name" value="SigBFG"/>
    <property type="match status" value="1"/>
</dbReference>
<dbReference type="PANTHER" id="PTHR30385:SF4">
    <property type="entry name" value="RNA POLYMERASE SIGMA-E FACTOR"/>
    <property type="match status" value="1"/>
</dbReference>
<dbReference type="Pfam" id="PF04542">
    <property type="entry name" value="Sigma70_r2"/>
    <property type="match status" value="1"/>
</dbReference>
<evidence type="ECO:0000259" key="5">
    <source>
        <dbReference type="Pfam" id="PF04539"/>
    </source>
</evidence>
<dbReference type="KEGG" id="apre:CNX65_26885"/>